<keyword evidence="2" id="KW-1003">Cell membrane</keyword>
<evidence type="ECO:0000256" key="2">
    <source>
        <dbReference type="ARBA" id="ARBA00022475"/>
    </source>
</evidence>
<name>A0A8J6LBH7_TENMO</name>
<dbReference type="GO" id="GO:0005886">
    <property type="term" value="C:plasma membrane"/>
    <property type="evidence" value="ECO:0007669"/>
    <property type="project" value="UniProtKB-SubCell"/>
</dbReference>
<keyword evidence="7" id="KW-0325">Glycoprotein</keyword>
<comment type="subcellular location">
    <subcellularLocation>
        <location evidence="1">Cell membrane</location>
        <topology evidence="1">Multi-pass membrane protein</topology>
    </subcellularLocation>
</comment>
<feature type="transmembrane region" description="Helical" evidence="8">
    <location>
        <begin position="318"/>
        <end position="335"/>
    </location>
</feature>
<dbReference type="InterPro" id="IPR052192">
    <property type="entry name" value="Insect_Ionotropic_Sensory_Rcpt"/>
</dbReference>
<dbReference type="PANTHER" id="PTHR42643">
    <property type="entry name" value="IONOTROPIC RECEPTOR 20A-RELATED"/>
    <property type="match status" value="1"/>
</dbReference>
<reference evidence="9" key="1">
    <citation type="journal article" date="2020" name="J Insects Food Feed">
        <title>The yellow mealworm (Tenebrio molitor) genome: a resource for the emerging insects as food and feed industry.</title>
        <authorList>
            <person name="Eriksson T."/>
            <person name="Andere A."/>
            <person name="Kelstrup H."/>
            <person name="Emery V."/>
            <person name="Picard C."/>
        </authorList>
    </citation>
    <scope>NUCLEOTIDE SEQUENCE</scope>
    <source>
        <strain evidence="9">Stoneville</strain>
        <tissue evidence="9">Whole head</tissue>
    </source>
</reference>
<keyword evidence="5 8" id="KW-0472">Membrane</keyword>
<sequence length="597" mass="67552">MFFGKNELQCISCSNLGSIKSDEFYEYPFALKIEEYVLTDPNKNQTRPFSDETTIETTMKIKRLSSDSLKGYFIIAWDVDTLHQLLDHNYQMVVPESRATYSLHFVFTSSESCQGVKYELSDILRRFWTDYNVVNVIGQTTCSCVSQQVYIYRPFIRIAVFERVPSAVQELPKLLNNHPIYKNLSPKVAPANQKGNFGLVLPNGTVTGVLGDVFNRRVVYAANSRFLADYTASELEFTVPKLAEEMCIVVPKAAKLPSWVSVMNSFTGPTRFVILLTSIICTMFWYWISSKPFAKASWIMFSILLGTPTKLVPRTGEFLFLATCMVFSIIILGVFQGSLFKNYTTTTYYADIDTLEEIDQSGLPVAMPAWRFVKADSDLMRRLLNKTIPKSEDSIDFVAYQRNIAMCEVKSYAQFFMKTRYVDNDGLPLLHIVDECLATFLLGTVMPKDSAFLTVFNNVITQVTEAGLTVKWNNDIVASLTVEKMISLNRNRPTTKPFKLYDVQTAFYVVILGHNHTAVYCFFRNLPSIVAKRLARHFALGRGFPIPSYGCLSTDLISQTKSPFRGYHFPAAPTLPVPFPNLPVNVAEQPLESPLGQ</sequence>
<dbReference type="PANTHER" id="PTHR42643:SF38">
    <property type="entry name" value="IONOTROPIC RECEPTOR 100A"/>
    <property type="match status" value="1"/>
</dbReference>
<evidence type="ECO:0000256" key="5">
    <source>
        <dbReference type="ARBA" id="ARBA00023136"/>
    </source>
</evidence>
<organism evidence="9 10">
    <name type="scientific">Tenebrio molitor</name>
    <name type="common">Yellow mealworm beetle</name>
    <dbReference type="NCBI Taxonomy" id="7067"/>
    <lineage>
        <taxon>Eukaryota</taxon>
        <taxon>Metazoa</taxon>
        <taxon>Ecdysozoa</taxon>
        <taxon>Arthropoda</taxon>
        <taxon>Hexapoda</taxon>
        <taxon>Insecta</taxon>
        <taxon>Pterygota</taxon>
        <taxon>Neoptera</taxon>
        <taxon>Endopterygota</taxon>
        <taxon>Coleoptera</taxon>
        <taxon>Polyphaga</taxon>
        <taxon>Cucujiformia</taxon>
        <taxon>Tenebrionidae</taxon>
        <taxon>Tenebrio</taxon>
    </lineage>
</organism>
<evidence type="ECO:0000256" key="6">
    <source>
        <dbReference type="ARBA" id="ARBA00023170"/>
    </source>
</evidence>
<dbReference type="SUPFAM" id="SSF53850">
    <property type="entry name" value="Periplasmic binding protein-like II"/>
    <property type="match status" value="1"/>
</dbReference>
<dbReference type="EMBL" id="JABDTM020022593">
    <property type="protein sequence ID" value="KAH0815784.1"/>
    <property type="molecule type" value="Genomic_DNA"/>
</dbReference>
<accession>A0A8J6LBH7</accession>
<dbReference type="Proteomes" id="UP000719412">
    <property type="component" value="Unassembled WGS sequence"/>
</dbReference>
<keyword evidence="6" id="KW-0675">Receptor</keyword>
<gene>
    <name evidence="9" type="ORF">GEV33_007007</name>
</gene>
<evidence type="ECO:0000313" key="9">
    <source>
        <dbReference type="EMBL" id="KAH0815784.1"/>
    </source>
</evidence>
<feature type="transmembrane region" description="Helical" evidence="8">
    <location>
        <begin position="272"/>
        <end position="288"/>
    </location>
</feature>
<dbReference type="AlphaFoldDB" id="A0A8J6LBH7"/>
<evidence type="ECO:0000256" key="7">
    <source>
        <dbReference type="ARBA" id="ARBA00023180"/>
    </source>
</evidence>
<keyword evidence="3 8" id="KW-0812">Transmembrane</keyword>
<evidence type="ECO:0000256" key="1">
    <source>
        <dbReference type="ARBA" id="ARBA00004651"/>
    </source>
</evidence>
<keyword evidence="4 8" id="KW-1133">Transmembrane helix</keyword>
<proteinExistence type="predicted"/>
<comment type="caution">
    <text evidence="9">The sequence shown here is derived from an EMBL/GenBank/DDBJ whole genome shotgun (WGS) entry which is preliminary data.</text>
</comment>
<evidence type="ECO:0000256" key="3">
    <source>
        <dbReference type="ARBA" id="ARBA00022692"/>
    </source>
</evidence>
<reference evidence="9" key="2">
    <citation type="submission" date="2021-08" db="EMBL/GenBank/DDBJ databases">
        <authorList>
            <person name="Eriksson T."/>
        </authorList>
    </citation>
    <scope>NUCLEOTIDE SEQUENCE</scope>
    <source>
        <strain evidence="9">Stoneville</strain>
        <tissue evidence="9">Whole head</tissue>
    </source>
</reference>
<keyword evidence="10" id="KW-1185">Reference proteome</keyword>
<evidence type="ECO:0000256" key="8">
    <source>
        <dbReference type="SAM" id="Phobius"/>
    </source>
</evidence>
<protein>
    <submittedName>
        <fullName evidence="9">Uncharacterized protein</fullName>
    </submittedName>
</protein>
<evidence type="ECO:0000256" key="4">
    <source>
        <dbReference type="ARBA" id="ARBA00022989"/>
    </source>
</evidence>
<evidence type="ECO:0000313" key="10">
    <source>
        <dbReference type="Proteomes" id="UP000719412"/>
    </source>
</evidence>